<dbReference type="PROSITE" id="PS50943">
    <property type="entry name" value="HTH_CROC1"/>
    <property type="match status" value="1"/>
</dbReference>
<dbReference type="CDD" id="cd00093">
    <property type="entry name" value="HTH_XRE"/>
    <property type="match status" value="1"/>
</dbReference>
<dbReference type="CDD" id="cd06529">
    <property type="entry name" value="S24_LexA-like"/>
    <property type="match status" value="1"/>
</dbReference>
<dbReference type="EMBL" id="VORV01000013">
    <property type="protein sequence ID" value="TXD76281.1"/>
    <property type="molecule type" value="Genomic_DNA"/>
</dbReference>
<sequence>MKHLASNLRFLRKQKGITQNDLADQLDVQRTMISAYEDGRSEPKLLTLGKLSDALDVGIEELLNHDIERSGRKAIQKRGINILTIACDENEKENITLVGQKASAGYLNGFADTEYMESLPQFHIPTLTKQATYRAFELAGDSMLPLTPGTIVIGAYLDQLADIKSGKTYVLVTETEGVVYKRVFNYLSDNGKLFLASDNEQYKPYEVKGEDVVEVWEAKAFISTDFPNPGDKKKPLTLEDLGEMISDIRADLRTLKA</sequence>
<organism evidence="5 7">
    <name type="scientific">Algoriphagus ratkowskyi</name>
    <dbReference type="NCBI Taxonomy" id="57028"/>
    <lineage>
        <taxon>Bacteria</taxon>
        <taxon>Pseudomonadati</taxon>
        <taxon>Bacteroidota</taxon>
        <taxon>Cytophagia</taxon>
        <taxon>Cytophagales</taxon>
        <taxon>Cyclobacteriaceae</taxon>
        <taxon>Algoriphagus</taxon>
    </lineage>
</organism>
<dbReference type="Pfam" id="PF01381">
    <property type="entry name" value="HTH_3"/>
    <property type="match status" value="1"/>
</dbReference>
<dbReference type="PANTHER" id="PTHR40661">
    <property type="match status" value="1"/>
</dbReference>
<accession>A0A2W7R0I5</accession>
<dbReference type="RefSeq" id="WP_086502653.1">
    <property type="nucleotide sequence ID" value="NZ_MSSV01000018.1"/>
</dbReference>
<dbReference type="PANTHER" id="PTHR40661:SF1">
    <property type="entry name" value="HTH CRO_C1-TYPE DOMAIN-CONTAINING PROTEIN"/>
    <property type="match status" value="1"/>
</dbReference>
<dbReference type="Pfam" id="PF00717">
    <property type="entry name" value="Peptidase_S24"/>
    <property type="match status" value="1"/>
</dbReference>
<proteinExistence type="predicted"/>
<evidence type="ECO:0000256" key="2">
    <source>
        <dbReference type="ARBA" id="ARBA00023125"/>
    </source>
</evidence>
<feature type="domain" description="HTH cro/C1-type" evidence="4">
    <location>
        <begin position="8"/>
        <end position="62"/>
    </location>
</feature>
<dbReference type="Gene3D" id="1.10.260.40">
    <property type="entry name" value="lambda repressor-like DNA-binding domains"/>
    <property type="match status" value="1"/>
</dbReference>
<dbReference type="GO" id="GO:0003677">
    <property type="term" value="F:DNA binding"/>
    <property type="evidence" value="ECO:0007669"/>
    <property type="project" value="UniProtKB-KW"/>
</dbReference>
<dbReference type="InterPro" id="IPR015927">
    <property type="entry name" value="Peptidase_S24_S26A/B/C"/>
</dbReference>
<dbReference type="InterPro" id="IPR036286">
    <property type="entry name" value="LexA/Signal_pep-like_sf"/>
</dbReference>
<gene>
    <name evidence="6" type="ORF">ESW18_17010</name>
    <name evidence="5" type="ORF">LV84_03386</name>
</gene>
<dbReference type="OrthoDB" id="3831186at2"/>
<protein>
    <submittedName>
        <fullName evidence="6">Helix-turn-helix domain-containing protein</fullName>
    </submittedName>
    <submittedName>
        <fullName evidence="5">Transcriptional regulator with XRE-family HTH domain</fullName>
    </submittedName>
</protein>
<evidence type="ECO:0000313" key="5">
    <source>
        <dbReference type="EMBL" id="PZX52776.1"/>
    </source>
</evidence>
<dbReference type="InterPro" id="IPR001387">
    <property type="entry name" value="Cro/C1-type_HTH"/>
</dbReference>
<evidence type="ECO:0000313" key="8">
    <source>
        <dbReference type="Proteomes" id="UP000321927"/>
    </source>
</evidence>
<dbReference type="InterPro" id="IPR010982">
    <property type="entry name" value="Lambda_DNA-bd_dom_sf"/>
</dbReference>
<dbReference type="InterPro" id="IPR039418">
    <property type="entry name" value="LexA-like"/>
</dbReference>
<reference evidence="6 8" key="2">
    <citation type="submission" date="2019-08" db="EMBL/GenBank/DDBJ databases">
        <title>Genome of Algoriphagus ratkowskyi IC026.</title>
        <authorList>
            <person name="Bowman J.P."/>
        </authorList>
    </citation>
    <scope>NUCLEOTIDE SEQUENCE [LARGE SCALE GENOMIC DNA]</scope>
    <source>
        <strain evidence="6 8">IC026</strain>
    </source>
</reference>
<dbReference type="SUPFAM" id="SSF51306">
    <property type="entry name" value="LexA/Signal peptidase"/>
    <property type="match status" value="1"/>
</dbReference>
<evidence type="ECO:0000313" key="7">
    <source>
        <dbReference type="Proteomes" id="UP000249115"/>
    </source>
</evidence>
<dbReference type="Proteomes" id="UP000249115">
    <property type="component" value="Unassembled WGS sequence"/>
</dbReference>
<keyword evidence="2" id="KW-0238">DNA-binding</keyword>
<keyword evidence="3" id="KW-0804">Transcription</keyword>
<dbReference type="Gene3D" id="2.10.109.10">
    <property type="entry name" value="Umud Fragment, subunit A"/>
    <property type="match status" value="1"/>
</dbReference>
<reference evidence="5 7" key="1">
    <citation type="submission" date="2018-06" db="EMBL/GenBank/DDBJ databases">
        <title>Genomic Encyclopedia of Archaeal and Bacterial Type Strains, Phase II (KMG-II): from individual species to whole genera.</title>
        <authorList>
            <person name="Goeker M."/>
        </authorList>
    </citation>
    <scope>NUCLEOTIDE SEQUENCE [LARGE SCALE GENOMIC DNA]</scope>
    <source>
        <strain evidence="5 7">DSM 22686</strain>
    </source>
</reference>
<dbReference type="AlphaFoldDB" id="A0A2W7R0I5"/>
<name>A0A2W7R0I5_9BACT</name>
<evidence type="ECO:0000256" key="3">
    <source>
        <dbReference type="ARBA" id="ARBA00023163"/>
    </source>
</evidence>
<evidence type="ECO:0000259" key="4">
    <source>
        <dbReference type="PROSITE" id="PS50943"/>
    </source>
</evidence>
<dbReference type="EMBL" id="QKZU01000014">
    <property type="protein sequence ID" value="PZX52776.1"/>
    <property type="molecule type" value="Genomic_DNA"/>
</dbReference>
<keyword evidence="8" id="KW-1185">Reference proteome</keyword>
<dbReference type="Proteomes" id="UP000321927">
    <property type="component" value="Unassembled WGS sequence"/>
</dbReference>
<dbReference type="SUPFAM" id="SSF47413">
    <property type="entry name" value="lambda repressor-like DNA-binding domains"/>
    <property type="match status" value="1"/>
</dbReference>
<comment type="caution">
    <text evidence="5">The sequence shown here is derived from an EMBL/GenBank/DDBJ whole genome shotgun (WGS) entry which is preliminary data.</text>
</comment>
<evidence type="ECO:0000313" key="6">
    <source>
        <dbReference type="EMBL" id="TXD76281.1"/>
    </source>
</evidence>
<evidence type="ECO:0000256" key="1">
    <source>
        <dbReference type="ARBA" id="ARBA00023015"/>
    </source>
</evidence>
<dbReference type="SMART" id="SM00530">
    <property type="entry name" value="HTH_XRE"/>
    <property type="match status" value="1"/>
</dbReference>
<keyword evidence="1" id="KW-0805">Transcription regulation</keyword>